<evidence type="ECO:0000313" key="2">
    <source>
        <dbReference type="Proteomes" id="UP001057452"/>
    </source>
</evidence>
<feature type="non-terminal residue" evidence="1">
    <location>
        <position position="1"/>
    </location>
</feature>
<feature type="non-terminal residue" evidence="1">
    <location>
        <position position="90"/>
    </location>
</feature>
<evidence type="ECO:0000313" key="1">
    <source>
        <dbReference type="EMBL" id="KAI4803797.1"/>
    </source>
</evidence>
<comment type="caution">
    <text evidence="1">The sequence shown here is derived from an EMBL/GenBank/DDBJ whole genome shotgun (WGS) entry which is preliminary data.</text>
</comment>
<dbReference type="Proteomes" id="UP001057452">
    <property type="component" value="Chromosome 15"/>
</dbReference>
<dbReference type="EMBL" id="CM043799">
    <property type="protein sequence ID" value="KAI4803797.1"/>
    <property type="molecule type" value="Genomic_DNA"/>
</dbReference>
<proteinExistence type="predicted"/>
<gene>
    <name evidence="1" type="ORF">KUCAC02_025445</name>
</gene>
<name>A0ACB9VU33_CHAAC</name>
<organism evidence="1 2">
    <name type="scientific">Chaenocephalus aceratus</name>
    <name type="common">Blackfin icefish</name>
    <name type="synonym">Chaenichthys aceratus</name>
    <dbReference type="NCBI Taxonomy" id="36190"/>
    <lineage>
        <taxon>Eukaryota</taxon>
        <taxon>Metazoa</taxon>
        <taxon>Chordata</taxon>
        <taxon>Craniata</taxon>
        <taxon>Vertebrata</taxon>
        <taxon>Euteleostomi</taxon>
        <taxon>Actinopterygii</taxon>
        <taxon>Neopterygii</taxon>
        <taxon>Teleostei</taxon>
        <taxon>Neoteleostei</taxon>
        <taxon>Acanthomorphata</taxon>
        <taxon>Eupercaria</taxon>
        <taxon>Perciformes</taxon>
        <taxon>Notothenioidei</taxon>
        <taxon>Channichthyidae</taxon>
        <taxon>Chaenocephalus</taxon>
    </lineage>
</organism>
<protein>
    <submittedName>
        <fullName evidence="1">Uncharacterized protein</fullName>
    </submittedName>
</protein>
<reference evidence="1" key="1">
    <citation type="submission" date="2022-05" db="EMBL/GenBank/DDBJ databases">
        <title>Chromosome-level genome of Chaenocephalus aceratus.</title>
        <authorList>
            <person name="Park H."/>
        </authorList>
    </citation>
    <scope>NUCLEOTIDE SEQUENCE</scope>
    <source>
        <strain evidence="1">KU_202001</strain>
    </source>
</reference>
<keyword evidence="2" id="KW-1185">Reference proteome</keyword>
<sequence length="90" mass="10082">RNVHYPPPAPLSLLASPAVTKALLRRYPMRGAREIQMLIREKPCKAKLSPCPPHSRPLQMNPDREEIYHASERPPGCTCQALCVLLLSVT</sequence>
<accession>A0ACB9VU33</accession>